<dbReference type="InterPro" id="IPR016024">
    <property type="entry name" value="ARM-type_fold"/>
</dbReference>
<keyword evidence="1" id="KW-0677">Repeat</keyword>
<dbReference type="Gene3D" id="1.25.10.10">
    <property type="entry name" value="Leucine-rich Repeat Variant"/>
    <property type="match status" value="2"/>
</dbReference>
<name>A0ABW1HHM2_9ACTN</name>
<dbReference type="InterPro" id="IPR011989">
    <property type="entry name" value="ARM-like"/>
</dbReference>
<gene>
    <name evidence="2" type="ORF">ACFQGL_32090</name>
</gene>
<evidence type="ECO:0008006" key="4">
    <source>
        <dbReference type="Google" id="ProtNLM"/>
    </source>
</evidence>
<reference evidence="3" key="1">
    <citation type="journal article" date="2019" name="Int. J. Syst. Evol. Microbiol.">
        <title>The Global Catalogue of Microorganisms (GCM) 10K type strain sequencing project: providing services to taxonomists for standard genome sequencing and annotation.</title>
        <authorList>
            <consortium name="The Broad Institute Genomics Platform"/>
            <consortium name="The Broad Institute Genome Sequencing Center for Infectious Disease"/>
            <person name="Wu L."/>
            <person name="Ma J."/>
        </authorList>
    </citation>
    <scope>NUCLEOTIDE SEQUENCE [LARGE SCALE GENOMIC DNA]</scope>
    <source>
        <strain evidence="3">CGMCC 4.7144</strain>
    </source>
</reference>
<evidence type="ECO:0000313" key="2">
    <source>
        <dbReference type="EMBL" id="MFC5927972.1"/>
    </source>
</evidence>
<dbReference type="SUPFAM" id="SSF48371">
    <property type="entry name" value="ARM repeat"/>
    <property type="match status" value="1"/>
</dbReference>
<proteinExistence type="predicted"/>
<accession>A0ABW1HHM2</accession>
<sequence>MLQGLDEVGWNELSHAYGKALDTPNLLRQAASPDEEAAQEAVSELNGSIFHQGTVYLATVAAVPFLAELALAAPHGRADLAWMLGQLADPQHAYGDDFPDVRAAVVGQLPALLALLADGDPKVREAAAYAAAQAGTVPKPLWQAWRVEASEPVQASLALALGLIDPAAAEPVLADLVLHAAPLVRVAAAVALLRAGVPWPDGAIAAVVAAIDDGASVTYCWAHGGDWSDELMVVPSAPVALDLLSHLLQAREPKTRELGLWAASERCDASRSAPPQIVPLVATALHDPDPGVRSIALNTLSRAGAAAGRFADLLASIAAGFAQEAGAPGFTAEYRAVSALARLGDPRWIEPVCAAAAAGHRAQRLLDGARFEPAVLAAVRQRLADEPARADVLAGVLGTWRAAEAVPELLAALPYEGPQVAWALLEIGHDDAAAVPHLRTRATQAGDPVAALAIRRISGDVQPLLGILDTALSGERRLWPGPQTFVDELGEELRPLLPRARDQLTGAAAGTHPQREAQILAARIVATIDGVQPIPTTVRAVLAGGHTPARAAADLVADLAPAHRDALTDLDPLLRNRLDDRWSRVAASRALARLGVPTVDLTEPLLHGVTDYAGRYGLATILELRALETIPGLEKLAAGDNRLGATSFADDIVWADELLTGRIRTTIAALRRLTTNPPRGCQQ</sequence>
<keyword evidence="3" id="KW-1185">Reference proteome</keyword>
<dbReference type="Pfam" id="PF02985">
    <property type="entry name" value="HEAT"/>
    <property type="match status" value="1"/>
</dbReference>
<dbReference type="EMBL" id="JBHSQS010000050">
    <property type="protein sequence ID" value="MFC5927972.1"/>
    <property type="molecule type" value="Genomic_DNA"/>
</dbReference>
<organism evidence="2 3">
    <name type="scientific">Micromonospora vulcania</name>
    <dbReference type="NCBI Taxonomy" id="1441873"/>
    <lineage>
        <taxon>Bacteria</taxon>
        <taxon>Bacillati</taxon>
        <taxon>Actinomycetota</taxon>
        <taxon>Actinomycetes</taxon>
        <taxon>Micromonosporales</taxon>
        <taxon>Micromonosporaceae</taxon>
        <taxon>Micromonospora</taxon>
    </lineage>
</organism>
<protein>
    <recommendedName>
        <fullName evidence="4">HEAT repeat</fullName>
    </recommendedName>
</protein>
<dbReference type="InterPro" id="IPR000357">
    <property type="entry name" value="HEAT"/>
</dbReference>
<comment type="caution">
    <text evidence="2">The sequence shown here is derived from an EMBL/GenBank/DDBJ whole genome shotgun (WGS) entry which is preliminary data.</text>
</comment>
<evidence type="ECO:0000313" key="3">
    <source>
        <dbReference type="Proteomes" id="UP001596226"/>
    </source>
</evidence>
<evidence type="ECO:0000256" key="1">
    <source>
        <dbReference type="ARBA" id="ARBA00022737"/>
    </source>
</evidence>
<dbReference type="Proteomes" id="UP001596226">
    <property type="component" value="Unassembled WGS sequence"/>
</dbReference>
<dbReference type="RefSeq" id="WP_377516403.1">
    <property type="nucleotide sequence ID" value="NZ_JBHSQS010000050.1"/>
</dbReference>